<dbReference type="InterPro" id="IPR052090">
    <property type="entry name" value="Cytolytic_pore-forming_toxin"/>
</dbReference>
<feature type="domain" description="Fibronectin type-III" evidence="3">
    <location>
        <begin position="510"/>
        <end position="606"/>
    </location>
</feature>
<accession>A0A814PPT0</accession>
<evidence type="ECO:0000256" key="1">
    <source>
        <dbReference type="ARBA" id="ARBA00022737"/>
    </source>
</evidence>
<dbReference type="InterPro" id="IPR048997">
    <property type="entry name" value="Stonustoxin-like_helical"/>
</dbReference>
<dbReference type="SUPFAM" id="SSF49265">
    <property type="entry name" value="Fibronectin type III"/>
    <property type="match status" value="1"/>
</dbReference>
<dbReference type="EMBL" id="CAJNON010000213">
    <property type="protein sequence ID" value="CAF1108906.1"/>
    <property type="molecule type" value="Genomic_DNA"/>
</dbReference>
<dbReference type="CDD" id="cd05819">
    <property type="entry name" value="NHL"/>
    <property type="match status" value="1"/>
</dbReference>
<dbReference type="InterPro" id="IPR036116">
    <property type="entry name" value="FN3_sf"/>
</dbReference>
<feature type="repeat" description="NHL" evidence="2">
    <location>
        <begin position="869"/>
        <end position="906"/>
    </location>
</feature>
<gene>
    <name evidence="5" type="ORF">OKA104_LOCUS5194</name>
    <name evidence="4" type="ORF">VCS650_LOCUS20524</name>
</gene>
<dbReference type="InterPro" id="IPR013783">
    <property type="entry name" value="Ig-like_fold"/>
</dbReference>
<organism evidence="4 6">
    <name type="scientific">Adineta steineri</name>
    <dbReference type="NCBI Taxonomy" id="433720"/>
    <lineage>
        <taxon>Eukaryota</taxon>
        <taxon>Metazoa</taxon>
        <taxon>Spiralia</taxon>
        <taxon>Gnathifera</taxon>
        <taxon>Rotifera</taxon>
        <taxon>Eurotatoria</taxon>
        <taxon>Bdelloidea</taxon>
        <taxon>Adinetida</taxon>
        <taxon>Adinetidae</taxon>
        <taxon>Adineta</taxon>
    </lineage>
</organism>
<dbReference type="InterPro" id="IPR011042">
    <property type="entry name" value="6-blade_b-propeller_TolB-like"/>
</dbReference>
<dbReference type="CDD" id="cd00063">
    <property type="entry name" value="FN3"/>
    <property type="match status" value="1"/>
</dbReference>
<evidence type="ECO:0000313" key="5">
    <source>
        <dbReference type="EMBL" id="CAF3572883.1"/>
    </source>
</evidence>
<sequence>MATEDNTIETMALGRPFGLGMLYDCRNDKLIPAMSLWNPEVLENQCVTRKQPFTNYTVRTEKSLHDKAHLLNMGGSLKLSVLGGLIGVSGSAKYVNDRKETKHEERVTLKYSTTVHYKQLTMGHLATEKMIHTDILDQDVATHVVTGIVYGADAFFVFNRALSKNEENTTVSGKLEVLLNKLPKIDISAGVELNMNNDDKQLAESLTCTFYGDFNLEQNPSTFEEAVKLYKMLPSVVGVNGENTVAKTVYLYPLRLLNRPNMKMIRQISQNLIDNCVSLINDLYQLKMQANDIINDGCPTVHQNKEHLKIFINYINQFENDVKKKMMELLPKIRGNGADEIQLRDFLNQVESSPFNRQKLSDWIKLKEREITMESNFIQHCIADPRVDSSLNALDKALSDSQCVHIICLSIHLTNKNDFYLQDLSRYLDDKTFNRREETTQSSWLDEEDVLAEIREKIAIFFDSVQGNVDNRKIKFVITDKHIDKQKNLEGIFLNFYEKGRKKNVEIPSKPGQPIATEIKDDCILLTWKKPQNGNINVRQYKIIYSKENDEKSKSELIAANDSESLLIQNLTPNTTYIFTVQVLTTIGLVIDGDMSDPITIKPPEQNKTKSNKFKQNGIICAGENGYGGQSNQLYRPQGIFIDHHNNILIADSSNNRIVERKCHSNEERVIAGGNGPGKGDDQLFHPTDVLVDKKNNCFIISDLMNRRVIRCFRENEAEPQILISDIDCFGLSIDKNGFIYVSDRAKNEVRRWKKGDERGTIVAGRHRKGTDLNQLNGPGLIFVDEEDSLYVSDTFNHRVMKWTKNAKEGIVVAGGNGEGNSLKQLSSPWGVIVDDLGQIYVADHGNHRVMRWCEGNAEGEVVIGGKGRGKALNQLNHPSGLSFDTEENLYVADYGNDRILKYEQYSH</sequence>
<dbReference type="AlphaFoldDB" id="A0A814PPT0"/>
<evidence type="ECO:0000256" key="2">
    <source>
        <dbReference type="PROSITE-ProRule" id="PRU00504"/>
    </source>
</evidence>
<evidence type="ECO:0000313" key="6">
    <source>
        <dbReference type="Proteomes" id="UP000663891"/>
    </source>
</evidence>
<comment type="caution">
    <text evidence="4">The sequence shown here is derived from an EMBL/GenBank/DDBJ whole genome shotgun (WGS) entry which is preliminary data.</text>
</comment>
<dbReference type="SUPFAM" id="SSF101898">
    <property type="entry name" value="NHL repeat"/>
    <property type="match status" value="1"/>
</dbReference>
<dbReference type="Pfam" id="PF21109">
    <property type="entry name" value="Stonustoxin_helical"/>
    <property type="match status" value="1"/>
</dbReference>
<dbReference type="InterPro" id="IPR056072">
    <property type="entry name" value="SNTX_MACPF/CDC-like_dom"/>
</dbReference>
<dbReference type="PANTHER" id="PTHR31594:SF14">
    <property type="entry name" value="FIBRONECTIN TYPE-III DOMAIN-CONTAINING PROTEIN"/>
    <property type="match status" value="1"/>
</dbReference>
<dbReference type="PROSITE" id="PS51125">
    <property type="entry name" value="NHL"/>
    <property type="match status" value="2"/>
</dbReference>
<dbReference type="Pfam" id="PF01436">
    <property type="entry name" value="NHL"/>
    <property type="match status" value="1"/>
</dbReference>
<keyword evidence="1" id="KW-0677">Repeat</keyword>
<reference evidence="4" key="1">
    <citation type="submission" date="2021-02" db="EMBL/GenBank/DDBJ databases">
        <authorList>
            <person name="Nowell W R."/>
        </authorList>
    </citation>
    <scope>NUCLEOTIDE SEQUENCE</scope>
</reference>
<dbReference type="PANTHER" id="PTHR31594">
    <property type="entry name" value="AIG1-TYPE G DOMAIN-CONTAINING PROTEIN"/>
    <property type="match status" value="1"/>
</dbReference>
<dbReference type="EMBL" id="CAJOAY010000178">
    <property type="protein sequence ID" value="CAF3572883.1"/>
    <property type="molecule type" value="Genomic_DNA"/>
</dbReference>
<dbReference type="InterPro" id="IPR003961">
    <property type="entry name" value="FN3_dom"/>
</dbReference>
<protein>
    <recommendedName>
        <fullName evidence="3">Fibronectin type-III domain-containing protein</fullName>
    </recommendedName>
</protein>
<dbReference type="Gene3D" id="2.40.10.500">
    <property type="match status" value="1"/>
</dbReference>
<dbReference type="Proteomes" id="UP000663881">
    <property type="component" value="Unassembled WGS sequence"/>
</dbReference>
<proteinExistence type="predicted"/>
<evidence type="ECO:0000313" key="4">
    <source>
        <dbReference type="EMBL" id="CAF1108906.1"/>
    </source>
</evidence>
<name>A0A814PPT0_9BILA</name>
<dbReference type="Gene3D" id="2.120.10.30">
    <property type="entry name" value="TolB, C-terminal domain"/>
    <property type="match status" value="2"/>
</dbReference>
<dbReference type="Pfam" id="PF18078">
    <property type="entry name" value="Thioredoxin_11"/>
    <property type="match status" value="1"/>
</dbReference>
<dbReference type="Pfam" id="PF00041">
    <property type="entry name" value="fn3"/>
    <property type="match status" value="1"/>
</dbReference>
<dbReference type="Proteomes" id="UP000663891">
    <property type="component" value="Unassembled WGS sequence"/>
</dbReference>
<dbReference type="PROSITE" id="PS50853">
    <property type="entry name" value="FN3"/>
    <property type="match status" value="1"/>
</dbReference>
<dbReference type="Pfam" id="PF24674">
    <property type="entry name" value="MACPF_SNTX"/>
    <property type="match status" value="1"/>
</dbReference>
<feature type="repeat" description="NHL" evidence="2">
    <location>
        <begin position="820"/>
        <end position="850"/>
    </location>
</feature>
<evidence type="ECO:0000259" key="3">
    <source>
        <dbReference type="PROSITE" id="PS50853"/>
    </source>
</evidence>
<dbReference type="InterPro" id="IPR040581">
    <property type="entry name" value="Thioredoxin_11"/>
</dbReference>
<dbReference type="SMART" id="SM00060">
    <property type="entry name" value="FN3"/>
    <property type="match status" value="1"/>
</dbReference>
<dbReference type="Gene3D" id="2.60.40.10">
    <property type="entry name" value="Immunoglobulins"/>
    <property type="match status" value="1"/>
</dbReference>
<dbReference type="OrthoDB" id="8954335at2759"/>
<dbReference type="InterPro" id="IPR001258">
    <property type="entry name" value="NHL_repeat"/>
</dbReference>